<name>A0A3E0J9R7_9BACI</name>
<dbReference type="PANTHER" id="PTHR10465">
    <property type="entry name" value="TRANSMEMBRANE GTPASE FZO1"/>
    <property type="match status" value="1"/>
</dbReference>
<evidence type="ECO:0000313" key="9">
    <source>
        <dbReference type="Proteomes" id="UP000256305"/>
    </source>
</evidence>
<feature type="domain" description="Dynamin N-terminal" evidence="7">
    <location>
        <begin position="57"/>
        <end position="211"/>
    </location>
</feature>
<gene>
    <name evidence="8" type="ORF">DYE48_08750</name>
</gene>
<evidence type="ECO:0000256" key="1">
    <source>
        <dbReference type="ARBA" id="ARBA00004370"/>
    </source>
</evidence>
<dbReference type="InterPro" id="IPR027417">
    <property type="entry name" value="P-loop_NTPase"/>
</dbReference>
<dbReference type="GO" id="GO:0008053">
    <property type="term" value="P:mitochondrial fusion"/>
    <property type="evidence" value="ECO:0007669"/>
    <property type="project" value="TreeGrafter"/>
</dbReference>
<keyword evidence="2" id="KW-0547">Nucleotide-binding</keyword>
<dbReference type="Gene3D" id="3.40.50.300">
    <property type="entry name" value="P-loop containing nucleotide triphosphate hydrolases"/>
    <property type="match status" value="2"/>
</dbReference>
<dbReference type="GO" id="GO:0005525">
    <property type="term" value="F:GTP binding"/>
    <property type="evidence" value="ECO:0007669"/>
    <property type="project" value="UniProtKB-KW"/>
</dbReference>
<dbReference type="InterPro" id="IPR027094">
    <property type="entry name" value="Mitofusin_fam"/>
</dbReference>
<evidence type="ECO:0000256" key="2">
    <source>
        <dbReference type="ARBA" id="ARBA00022741"/>
    </source>
</evidence>
<evidence type="ECO:0000259" key="7">
    <source>
        <dbReference type="Pfam" id="PF00350"/>
    </source>
</evidence>
<keyword evidence="6" id="KW-0175">Coiled coil</keyword>
<accession>A0A3E0J9R7</accession>
<evidence type="ECO:0000256" key="6">
    <source>
        <dbReference type="SAM" id="Coils"/>
    </source>
</evidence>
<dbReference type="SUPFAM" id="SSF52540">
    <property type="entry name" value="P-loop containing nucleoside triphosphate hydrolases"/>
    <property type="match status" value="2"/>
</dbReference>
<organism evidence="8 9">
    <name type="scientific">Halobacillus trueperi</name>
    <dbReference type="NCBI Taxonomy" id="156205"/>
    <lineage>
        <taxon>Bacteria</taxon>
        <taxon>Bacillati</taxon>
        <taxon>Bacillota</taxon>
        <taxon>Bacilli</taxon>
        <taxon>Bacillales</taxon>
        <taxon>Bacillaceae</taxon>
        <taxon>Halobacillus</taxon>
    </lineage>
</organism>
<dbReference type="EMBL" id="QUAE01000005">
    <property type="protein sequence ID" value="REJ09652.1"/>
    <property type="molecule type" value="Genomic_DNA"/>
</dbReference>
<comment type="caution">
    <text evidence="8">The sequence shown here is derived from an EMBL/GenBank/DDBJ whole genome shotgun (WGS) entry which is preliminary data.</text>
</comment>
<keyword evidence="4" id="KW-0342">GTP-binding</keyword>
<keyword evidence="5" id="KW-0472">Membrane</keyword>
<proteinExistence type="predicted"/>
<dbReference type="PANTHER" id="PTHR10465:SF0">
    <property type="entry name" value="SARCALUMENIN"/>
    <property type="match status" value="1"/>
</dbReference>
<comment type="subcellular location">
    <subcellularLocation>
        <location evidence="1">Membrane</location>
    </subcellularLocation>
</comment>
<dbReference type="GO" id="GO:0016020">
    <property type="term" value="C:membrane"/>
    <property type="evidence" value="ECO:0007669"/>
    <property type="project" value="UniProtKB-SubCell"/>
</dbReference>
<protein>
    <recommendedName>
        <fullName evidence="7">Dynamin N-terminal domain-containing protein</fullName>
    </recommendedName>
</protein>
<dbReference type="Proteomes" id="UP000256305">
    <property type="component" value="Unassembled WGS sequence"/>
</dbReference>
<evidence type="ECO:0000256" key="5">
    <source>
        <dbReference type="ARBA" id="ARBA00023136"/>
    </source>
</evidence>
<dbReference type="CDD" id="cd09912">
    <property type="entry name" value="DLP_2"/>
    <property type="match status" value="2"/>
</dbReference>
<dbReference type="AlphaFoldDB" id="A0A3E0J9R7"/>
<evidence type="ECO:0000256" key="3">
    <source>
        <dbReference type="ARBA" id="ARBA00022801"/>
    </source>
</evidence>
<dbReference type="Pfam" id="PF00350">
    <property type="entry name" value="Dynamin_N"/>
    <property type="match status" value="2"/>
</dbReference>
<keyword evidence="3" id="KW-0378">Hydrolase</keyword>
<dbReference type="GO" id="GO:0003924">
    <property type="term" value="F:GTPase activity"/>
    <property type="evidence" value="ECO:0007669"/>
    <property type="project" value="InterPro"/>
</dbReference>
<feature type="coiled-coil region" evidence="6">
    <location>
        <begin position="503"/>
        <end position="537"/>
    </location>
</feature>
<keyword evidence="9" id="KW-1185">Reference proteome</keyword>
<reference evidence="8 9" key="1">
    <citation type="submission" date="2018-08" db="EMBL/GenBank/DDBJ databases">
        <title>Genome sequence of Halobacillus trueperi KCTC 3686.</title>
        <authorList>
            <person name="Cho K.H."/>
            <person name="Kwak M.-J."/>
            <person name="Kim B.-Y."/>
            <person name="Chun J."/>
        </authorList>
    </citation>
    <scope>NUCLEOTIDE SEQUENCE [LARGE SCALE GENOMIC DNA]</scope>
    <source>
        <strain evidence="8 9">KCTC 3686</strain>
    </source>
</reference>
<sequence length="1207" mass="140989">MREDIVRQRRRDMSHLTDISIDKIQNLYAFLKDQGDEEQKEKVLDLYEKLIHEEMMIGFAGHFSAGKSTLINTLLDNDLLPSSPIPTSANIVRLKTGDPYTLVHFQDGTVVRYDAGIDLETIKALCKDGEKITGLEISQPGQSLPPHVSIVDTPGVDSTNDADRLITESSLHLMDYMYYVMDYNHVQSEVNLMFLLEMQRRKTPFSVVINQVDKHVERELSFETYQKTVTNAFEKWGIAPEEIYFTSLRDYSLPFNEFQALKEDFRILLSKPQLERQAEIQVGWIAEEAVMHYSDLLEDEMAQLREEKENWEEIIDESPFHSKELENQQALHEKAEADFQERVSQFISNAYLMPSALREYAEAYLESVQPDFKVGILFTQKKTEEERLAREQAFYTKLTESVEKNLYWPLRERMLQLMEHYSVSDQKLLEHVQKETFHYPRERLYALVERGASVTGSYVLRYTDDVSKDIQKEARRFIQEWKRLFLVAIAANQQEMVEQHKEVFEAADKKQEMDKQLEVLNERIKEYRYNLEEYLKEESTEENTLWIRDAWKKRKEKVIRRSADEIPAEHSIVKEEEIDPRPTLSKKSGSSIEQALHRADETLKNIHSLEGTKRLYAQLEKKRNRLDDRHYTIALFGAFSAGKSSFANALLGDLVLPVSPNPTTATINKISPSNKEKPDRSIDAYVKMEAEMLEDLSPILEDLDLRAHTLQDVHTKTKNLKEKDWQALDHKKHSFLRAFIDGYPSMKPNLGKRIDVLWDDFSTYVSKEEKSCFIESMELFYDCPWTEAGVTLVDTPGADSVNARHTDVSFEYIKDSDAVLFVTYYNHPFSHADETFLKQLGRVKDSFTLDKMFFLINAADLASSDEERKQVESYVRAQLNEFQIRHPKLFSISSLHALEEKMEGKDMDSGIQAFEESFHSFLHEDLAQMMIHAIDEDIKSIRQVVENFIAASQLSEQERLEEIKKSKEEQHHISGTLEKSFDQGAEDAIHNKAGKQIHYVHERMMLNFNDLFKRHFNPATIQNHGDAKESLKAAQMQLLDELSFEMLQEVKAVCVRMERFMDQLVNQTKERIESDLYKIRPTLQLSMIEEGTFPLPILSGHVDMEEKEKASLRKLFRNPKAFFERNEKEEMKDSMSAIISRELKAQLETLESLVVDHYTELWRRRYTECMYIWKEDVSDHFTQLQSHLERPENTQDLEHILSQIPKF</sequence>
<dbReference type="InterPro" id="IPR045063">
    <property type="entry name" value="Dynamin_N"/>
</dbReference>
<evidence type="ECO:0000313" key="8">
    <source>
        <dbReference type="EMBL" id="REJ09652.1"/>
    </source>
</evidence>
<evidence type="ECO:0000256" key="4">
    <source>
        <dbReference type="ARBA" id="ARBA00023134"/>
    </source>
</evidence>
<feature type="domain" description="Dynamin N-terminal" evidence="7">
    <location>
        <begin position="633"/>
        <end position="849"/>
    </location>
</feature>